<proteinExistence type="predicted"/>
<organism evidence="6 7">
    <name type="scientific">Pyronema omphalodes (strain CBS 100304)</name>
    <name type="common">Pyronema confluens</name>
    <dbReference type="NCBI Taxonomy" id="1076935"/>
    <lineage>
        <taxon>Eukaryota</taxon>
        <taxon>Fungi</taxon>
        <taxon>Dikarya</taxon>
        <taxon>Ascomycota</taxon>
        <taxon>Pezizomycotina</taxon>
        <taxon>Pezizomycetes</taxon>
        <taxon>Pezizales</taxon>
        <taxon>Pyronemataceae</taxon>
        <taxon>Pyronema</taxon>
    </lineage>
</organism>
<sequence length="249" mass="27291">MADCPSLPPEVILKITKFATMATLASLCAANRGFYALLLPTLYRRGVDIVSKEDSLHLNLAVELIEGNKYSSMAKLLQHGLPASAQRLQDSEHSDLGLLGEDISLLHASAYYEKRTAKNSITKLLLDNGAEVDHKDSFGCTFLHVTLYRGWDSENFQDQEAQIITLVEHGANVNASDKDGWQPMNLAAAFNNWPAVGVLVRHGTNINATDNEGRTPIMRAIENNIDDSHVEVMAELYKYGAQAPPPSDG</sequence>
<dbReference type="eggNOG" id="KOG0504">
    <property type="taxonomic scope" value="Eukaryota"/>
</dbReference>
<dbReference type="InterPro" id="IPR002110">
    <property type="entry name" value="Ankyrin_rpt"/>
</dbReference>
<dbReference type="OrthoDB" id="539213at2759"/>
<name>U4L4X2_PYROM</name>
<dbReference type="PANTHER" id="PTHR24197">
    <property type="entry name" value="ANKYRIN REPEAT DOMAIN-CONTAINING PROTEIN 61"/>
    <property type="match status" value="1"/>
</dbReference>
<keyword evidence="7" id="KW-1185">Reference proteome</keyword>
<accession>U4L4X2</accession>
<reference evidence="6 7" key="1">
    <citation type="journal article" date="2013" name="PLoS Genet.">
        <title>The genome and development-dependent transcriptomes of Pyronema confluens: a window into fungal evolution.</title>
        <authorList>
            <person name="Traeger S."/>
            <person name="Altegoer F."/>
            <person name="Freitag M."/>
            <person name="Gabaldon T."/>
            <person name="Kempken F."/>
            <person name="Kumar A."/>
            <person name="Marcet-Houben M."/>
            <person name="Poggeler S."/>
            <person name="Stajich J.E."/>
            <person name="Nowrousian M."/>
        </authorList>
    </citation>
    <scope>NUCLEOTIDE SEQUENCE [LARGE SCALE GENOMIC DNA]</scope>
    <source>
        <strain evidence="7">CBS 100304</strain>
        <tissue evidence="6">Vegetative mycelium</tissue>
    </source>
</reference>
<evidence type="ECO:0000313" key="7">
    <source>
        <dbReference type="Proteomes" id="UP000018144"/>
    </source>
</evidence>
<protein>
    <recommendedName>
        <fullName evidence="4">Ankyrin repeat domain-containing protein 54</fullName>
    </recommendedName>
</protein>
<evidence type="ECO:0000313" key="6">
    <source>
        <dbReference type="EMBL" id="CCX12112.1"/>
    </source>
</evidence>
<gene>
    <name evidence="6" type="ORF">PCON_11706</name>
</gene>
<dbReference type="PANTHER" id="PTHR24197:SF44">
    <property type="entry name" value="ANKYRIN REPEAT DOMAIN-CONTAINING PROTEIN 54"/>
    <property type="match status" value="1"/>
</dbReference>
<dbReference type="EMBL" id="HF935675">
    <property type="protein sequence ID" value="CCX12112.1"/>
    <property type="molecule type" value="Genomic_DNA"/>
</dbReference>
<dbReference type="InterPro" id="IPR036770">
    <property type="entry name" value="Ankyrin_rpt-contain_sf"/>
</dbReference>
<dbReference type="SUPFAM" id="SSF48403">
    <property type="entry name" value="Ankyrin repeat"/>
    <property type="match status" value="1"/>
</dbReference>
<evidence type="ECO:0000256" key="4">
    <source>
        <dbReference type="ARBA" id="ARBA00039237"/>
    </source>
</evidence>
<dbReference type="PROSITE" id="PS50088">
    <property type="entry name" value="ANK_REPEAT"/>
    <property type="match status" value="2"/>
</dbReference>
<evidence type="ECO:0000256" key="3">
    <source>
        <dbReference type="ARBA" id="ARBA00037385"/>
    </source>
</evidence>
<evidence type="ECO:0000256" key="2">
    <source>
        <dbReference type="ARBA" id="ARBA00023043"/>
    </source>
</evidence>
<feature type="repeat" description="ANK" evidence="5">
    <location>
        <begin position="179"/>
        <end position="211"/>
    </location>
</feature>
<dbReference type="SMART" id="SM00248">
    <property type="entry name" value="ANK"/>
    <property type="match status" value="4"/>
</dbReference>
<keyword evidence="1" id="KW-0677">Repeat</keyword>
<evidence type="ECO:0000256" key="5">
    <source>
        <dbReference type="PROSITE-ProRule" id="PRU00023"/>
    </source>
</evidence>
<dbReference type="AlphaFoldDB" id="U4L4X2"/>
<dbReference type="PROSITE" id="PS50297">
    <property type="entry name" value="ANK_REP_REGION"/>
    <property type="match status" value="1"/>
</dbReference>
<comment type="function">
    <text evidence="3">Plays an important role in regulating intracellular signaling events associated with erythroid terminal differentiation.</text>
</comment>
<keyword evidence="2 5" id="KW-0040">ANK repeat</keyword>
<dbReference type="Proteomes" id="UP000018144">
    <property type="component" value="Unassembled WGS sequence"/>
</dbReference>
<feature type="repeat" description="ANK" evidence="5">
    <location>
        <begin position="101"/>
        <end position="137"/>
    </location>
</feature>
<evidence type="ECO:0000256" key="1">
    <source>
        <dbReference type="ARBA" id="ARBA00022737"/>
    </source>
</evidence>
<dbReference type="Gene3D" id="1.25.40.20">
    <property type="entry name" value="Ankyrin repeat-containing domain"/>
    <property type="match status" value="1"/>
</dbReference>
<dbReference type="Pfam" id="PF12796">
    <property type="entry name" value="Ank_2"/>
    <property type="match status" value="1"/>
</dbReference>